<dbReference type="GO" id="GO:0006281">
    <property type="term" value="P:DNA repair"/>
    <property type="evidence" value="ECO:0007669"/>
    <property type="project" value="TreeGrafter"/>
</dbReference>
<dbReference type="OrthoDB" id="9792518at2"/>
<sequence length="234" mass="25980">MTEALKSSTGTIQLAVFFDMDGTLLQTENVALPAAKDAFENLKREGVYKGETPTREQILNVFGMTIEQIWNTLMPDASQEVKERANTLMLEYEIERLKNGEGKLYDGVFDALTRLKENGIPVFVVSNGEKAYIEAVVEHTGLSPLFTDLYSAGRFQTKTKNELVSRLLNDYCIKHAIMVGDRHSDVEAGKVNGLYTIACDFGFATEGELDGADTCVTAFADIMHIIDSYVENLK</sequence>
<dbReference type="GO" id="GO:0005829">
    <property type="term" value="C:cytosol"/>
    <property type="evidence" value="ECO:0007669"/>
    <property type="project" value="TreeGrafter"/>
</dbReference>
<name>A0A0D1XYE0_ANEMI</name>
<dbReference type="Proteomes" id="UP000182836">
    <property type="component" value="Unassembled WGS sequence"/>
</dbReference>
<dbReference type="SUPFAM" id="SSF56784">
    <property type="entry name" value="HAD-like"/>
    <property type="match status" value="1"/>
</dbReference>
<evidence type="ECO:0000313" key="4">
    <source>
        <dbReference type="Proteomes" id="UP000182836"/>
    </source>
</evidence>
<dbReference type="PANTHER" id="PTHR43434">
    <property type="entry name" value="PHOSPHOGLYCOLATE PHOSPHATASE"/>
    <property type="match status" value="1"/>
</dbReference>
<dbReference type="Gene3D" id="3.40.50.1000">
    <property type="entry name" value="HAD superfamily/HAD-like"/>
    <property type="match status" value="1"/>
</dbReference>
<dbReference type="STRING" id="47500.AF333_27005"/>
<accession>A0A0D1XYE0</accession>
<reference evidence="1 3" key="1">
    <citation type="submission" date="2015-07" db="EMBL/GenBank/DDBJ databases">
        <title>Fjat-14205 dsm 2895.</title>
        <authorList>
            <person name="Liu B."/>
            <person name="Wang J."/>
            <person name="Zhu Y."/>
            <person name="Liu G."/>
            <person name="Chen Q."/>
            <person name="Chen Z."/>
            <person name="Lan J."/>
            <person name="Che J."/>
            <person name="Ge C."/>
            <person name="Shi H."/>
            <person name="Pan Z."/>
            <person name="Liu X."/>
        </authorList>
    </citation>
    <scope>NUCLEOTIDE SEQUENCE [LARGE SCALE GENOMIC DNA]</scope>
    <source>
        <strain evidence="1 3">DSM 2895</strain>
    </source>
</reference>
<dbReference type="GeneID" id="42308779"/>
<dbReference type="SFLD" id="SFLDS00003">
    <property type="entry name" value="Haloacid_Dehalogenase"/>
    <property type="match status" value="1"/>
</dbReference>
<proteinExistence type="predicted"/>
<dbReference type="NCBIfam" id="TIGR01549">
    <property type="entry name" value="HAD-SF-IA-v1"/>
    <property type="match status" value="1"/>
</dbReference>
<gene>
    <name evidence="1" type="ORF">AF333_27005</name>
    <name evidence="2" type="ORF">SAMN04487909_14442</name>
</gene>
<dbReference type="PATRIC" id="fig|47500.8.peg.593"/>
<protein>
    <submittedName>
        <fullName evidence="1 2">Haloacid dehalogenase</fullName>
    </submittedName>
</protein>
<dbReference type="Gene3D" id="1.10.150.240">
    <property type="entry name" value="Putative phosphatase, domain 2"/>
    <property type="match status" value="1"/>
</dbReference>
<dbReference type="InterPro" id="IPR050155">
    <property type="entry name" value="HAD-like_hydrolase_sf"/>
</dbReference>
<reference evidence="2 4" key="2">
    <citation type="submission" date="2016-10" db="EMBL/GenBank/DDBJ databases">
        <authorList>
            <person name="de Groot N.N."/>
        </authorList>
    </citation>
    <scope>NUCLEOTIDE SEQUENCE [LARGE SCALE GENOMIC DNA]</scope>
    <source>
        <strain evidence="2 4">DSM 2895</strain>
    </source>
</reference>
<dbReference type="GO" id="GO:0008967">
    <property type="term" value="F:phosphoglycolate phosphatase activity"/>
    <property type="evidence" value="ECO:0007669"/>
    <property type="project" value="TreeGrafter"/>
</dbReference>
<dbReference type="EMBL" id="FNED01000044">
    <property type="protein sequence ID" value="SDK23151.1"/>
    <property type="molecule type" value="Genomic_DNA"/>
</dbReference>
<evidence type="ECO:0000313" key="1">
    <source>
        <dbReference type="EMBL" id="KON92778.1"/>
    </source>
</evidence>
<dbReference type="SFLD" id="SFLDG01129">
    <property type="entry name" value="C1.5:_HAD__Beta-PGM__Phosphata"/>
    <property type="match status" value="1"/>
</dbReference>
<dbReference type="InterPro" id="IPR036412">
    <property type="entry name" value="HAD-like_sf"/>
</dbReference>
<dbReference type="InterPro" id="IPR041492">
    <property type="entry name" value="HAD_2"/>
</dbReference>
<dbReference type="Pfam" id="PF13419">
    <property type="entry name" value="HAD_2"/>
    <property type="match status" value="1"/>
</dbReference>
<evidence type="ECO:0000313" key="3">
    <source>
        <dbReference type="Proteomes" id="UP000037269"/>
    </source>
</evidence>
<keyword evidence="3" id="KW-1185">Reference proteome</keyword>
<dbReference type="RefSeq" id="WP_043063782.1">
    <property type="nucleotide sequence ID" value="NZ_BJOA01000146.1"/>
</dbReference>
<dbReference type="InterPro" id="IPR006439">
    <property type="entry name" value="HAD-SF_hydro_IA"/>
</dbReference>
<dbReference type="InterPro" id="IPR023198">
    <property type="entry name" value="PGP-like_dom2"/>
</dbReference>
<dbReference type="EMBL" id="LGUG01000008">
    <property type="protein sequence ID" value="KON92778.1"/>
    <property type="molecule type" value="Genomic_DNA"/>
</dbReference>
<dbReference type="Proteomes" id="UP000037269">
    <property type="component" value="Unassembled WGS sequence"/>
</dbReference>
<organism evidence="1 3">
    <name type="scientific">Aneurinibacillus migulanus</name>
    <name type="common">Bacillus migulanus</name>
    <dbReference type="NCBI Taxonomy" id="47500"/>
    <lineage>
        <taxon>Bacteria</taxon>
        <taxon>Bacillati</taxon>
        <taxon>Bacillota</taxon>
        <taxon>Bacilli</taxon>
        <taxon>Bacillales</taxon>
        <taxon>Paenibacillaceae</taxon>
        <taxon>Aneurinibacillus group</taxon>
        <taxon>Aneurinibacillus</taxon>
    </lineage>
</organism>
<evidence type="ECO:0000313" key="2">
    <source>
        <dbReference type="EMBL" id="SDK23151.1"/>
    </source>
</evidence>
<dbReference type="AlphaFoldDB" id="A0A0D1XYE0"/>
<dbReference type="PANTHER" id="PTHR43434:SF1">
    <property type="entry name" value="PHOSPHOGLYCOLATE PHOSPHATASE"/>
    <property type="match status" value="1"/>
</dbReference>
<dbReference type="InterPro" id="IPR023214">
    <property type="entry name" value="HAD_sf"/>
</dbReference>